<accession>A0A419IB34</accession>
<evidence type="ECO:0000313" key="2">
    <source>
        <dbReference type="EMBL" id="RJQ90890.1"/>
    </source>
</evidence>
<protein>
    <submittedName>
        <fullName evidence="2">Alpha/beta hydrolase</fullName>
    </submittedName>
</protein>
<dbReference type="InterPro" id="IPR052897">
    <property type="entry name" value="Sec-Metab_Biosynth_Hydrolase"/>
</dbReference>
<feature type="domain" description="AB hydrolase-1" evidence="1">
    <location>
        <begin position="94"/>
        <end position="313"/>
    </location>
</feature>
<proteinExistence type="predicted"/>
<dbReference type="Pfam" id="PF12697">
    <property type="entry name" value="Abhydrolase_6"/>
    <property type="match status" value="1"/>
</dbReference>
<dbReference type="InterPro" id="IPR000073">
    <property type="entry name" value="AB_hydrolase_1"/>
</dbReference>
<evidence type="ECO:0000313" key="3">
    <source>
        <dbReference type="Proteomes" id="UP000285112"/>
    </source>
</evidence>
<dbReference type="EMBL" id="QZFV01000030">
    <property type="protein sequence ID" value="RJQ90890.1"/>
    <property type="molecule type" value="Genomic_DNA"/>
</dbReference>
<organism evidence="2 3">
    <name type="scientific">Amycolatopsis panacis</name>
    <dbReference type="NCBI Taxonomy" id="2340917"/>
    <lineage>
        <taxon>Bacteria</taxon>
        <taxon>Bacillati</taxon>
        <taxon>Actinomycetota</taxon>
        <taxon>Actinomycetes</taxon>
        <taxon>Pseudonocardiales</taxon>
        <taxon>Pseudonocardiaceae</taxon>
        <taxon>Amycolatopsis</taxon>
    </lineage>
</organism>
<keyword evidence="2" id="KW-0378">Hydrolase</keyword>
<dbReference type="Gene3D" id="3.40.50.1820">
    <property type="entry name" value="alpha/beta hydrolase"/>
    <property type="match status" value="1"/>
</dbReference>
<comment type="caution">
    <text evidence="2">The sequence shown here is derived from an EMBL/GenBank/DDBJ whole genome shotgun (WGS) entry which is preliminary data.</text>
</comment>
<dbReference type="InterPro" id="IPR029058">
    <property type="entry name" value="AB_hydrolase_fold"/>
</dbReference>
<dbReference type="GO" id="GO:0016787">
    <property type="term" value="F:hydrolase activity"/>
    <property type="evidence" value="ECO:0007669"/>
    <property type="project" value="UniProtKB-KW"/>
</dbReference>
<evidence type="ECO:0000259" key="1">
    <source>
        <dbReference type="Pfam" id="PF12697"/>
    </source>
</evidence>
<dbReference type="PANTHER" id="PTHR37017:SF11">
    <property type="entry name" value="ESTERASE_LIPASE_THIOESTERASE DOMAIN-CONTAINING PROTEIN"/>
    <property type="match status" value="1"/>
</dbReference>
<reference evidence="2 3" key="1">
    <citation type="submission" date="2018-09" db="EMBL/GenBank/DDBJ databases">
        <title>YIM PH 21725 draft genome.</title>
        <authorList>
            <person name="Miao C."/>
        </authorList>
    </citation>
    <scope>NUCLEOTIDE SEQUENCE [LARGE SCALE GENOMIC DNA]</scope>
    <source>
        <strain evidence="3">YIM PH21725</strain>
    </source>
</reference>
<dbReference type="AlphaFoldDB" id="A0A419IB34"/>
<keyword evidence="3" id="KW-1185">Reference proteome</keyword>
<gene>
    <name evidence="2" type="ORF">D5S19_02445</name>
</gene>
<sequence>MTVSKDLTFRPTNQASGLRRHACCADNRAAIMRGGLEKRETSAENLSYAVSCFGQVCPFGQEVKSQVLGELHVARCGGRRGRLIFMEDGKSKTFVLVHGAWHGPWCWERVGGYLRARGHDVVCPQLPSDTADAGQDEYLAAIEDALRTRSDVVLVAHSMSGLLAPLAVGNRAVSSLVLLAALVRRPGTTWADNGLEPFAEPMRKVLIRATFDESARRVLDPADATELFYHDCLPADAADAVGRLRPDATVMYQQTCPDLPERKVPTTYVSCRDDRVVDSAWNAAVAQELLGATVREIDGGHSPFWSAPERLAELLAELA</sequence>
<name>A0A419IB34_9PSEU</name>
<dbReference type="SUPFAM" id="SSF53474">
    <property type="entry name" value="alpha/beta-Hydrolases"/>
    <property type="match status" value="1"/>
</dbReference>
<dbReference type="PANTHER" id="PTHR37017">
    <property type="entry name" value="AB HYDROLASE-1 DOMAIN-CONTAINING PROTEIN-RELATED"/>
    <property type="match status" value="1"/>
</dbReference>
<dbReference type="Proteomes" id="UP000285112">
    <property type="component" value="Unassembled WGS sequence"/>
</dbReference>